<dbReference type="Pfam" id="PF01509">
    <property type="entry name" value="TruB_N"/>
    <property type="match status" value="1"/>
</dbReference>
<feature type="active site" description="Nucleophile" evidence="5">
    <location>
        <position position="40"/>
    </location>
</feature>
<evidence type="ECO:0000256" key="3">
    <source>
        <dbReference type="ARBA" id="ARBA00022694"/>
    </source>
</evidence>
<sequence>MVKNNILLILKPSGPTSHDIVDQVRKITGEKRVGHAGTLDPFAEGLLIVLVGREATKRQVEFIKLDKEYIATLRLGAESDTGDLTGSIVPTNATQVRPVLIRRILKNFIGEINQVPPAYSALKIHGRKAYELARDGKEVKLAPRKIKIYGIEVLNYKWPMLQLKINCSSGTYIRALARDIGKQLAAPSKSSRQRNGCGAYLEKLIRTKIGKYVLKDAVNLEELIAK</sequence>
<dbReference type="PANTHER" id="PTHR13767">
    <property type="entry name" value="TRNA-PSEUDOURIDINE SYNTHASE"/>
    <property type="match status" value="1"/>
</dbReference>
<feature type="domain" description="Pseudouridine synthase II N-terminal" evidence="6">
    <location>
        <begin position="25"/>
        <end position="173"/>
    </location>
</feature>
<comment type="caution">
    <text evidence="7">The sequence shown here is derived from an EMBL/GenBank/DDBJ whole genome shotgun (WGS) entry which is preliminary data.</text>
</comment>
<evidence type="ECO:0000259" key="6">
    <source>
        <dbReference type="Pfam" id="PF01509"/>
    </source>
</evidence>
<dbReference type="GO" id="GO:0160148">
    <property type="term" value="F:tRNA pseudouridine(55) synthase activity"/>
    <property type="evidence" value="ECO:0007669"/>
    <property type="project" value="UniProtKB-EC"/>
</dbReference>
<dbReference type="GO" id="GO:0003723">
    <property type="term" value="F:RNA binding"/>
    <property type="evidence" value="ECO:0007669"/>
    <property type="project" value="InterPro"/>
</dbReference>
<name>A0A1G2H785_9BACT</name>
<dbReference type="Gene3D" id="3.30.2350.10">
    <property type="entry name" value="Pseudouridine synthase"/>
    <property type="match status" value="1"/>
</dbReference>
<dbReference type="EC" id="5.4.99.25" evidence="5"/>
<comment type="function">
    <text evidence="5">Responsible for synthesis of pseudouridine from uracil-55 in the psi GC loop of transfer RNAs.</text>
</comment>
<dbReference type="AlphaFoldDB" id="A0A1G2H785"/>
<protein>
    <recommendedName>
        <fullName evidence="5">tRNA pseudouridine synthase B</fullName>
        <ecNumber evidence="5">5.4.99.25</ecNumber>
    </recommendedName>
    <alternativeName>
        <fullName evidence="5">tRNA pseudouridine(55) synthase</fullName>
        <shortName evidence="5">Psi55 synthase</shortName>
    </alternativeName>
    <alternativeName>
        <fullName evidence="5">tRNA pseudouridylate synthase</fullName>
    </alternativeName>
    <alternativeName>
        <fullName evidence="5">tRNA-uridine isomerase</fullName>
    </alternativeName>
</protein>
<accession>A0A1G2H785</accession>
<dbReference type="PANTHER" id="PTHR13767:SF2">
    <property type="entry name" value="PSEUDOURIDYLATE SYNTHASE TRUB1"/>
    <property type="match status" value="1"/>
</dbReference>
<keyword evidence="4 5" id="KW-0413">Isomerase</keyword>
<dbReference type="EMBL" id="MHOD01000014">
    <property type="protein sequence ID" value="OGZ58121.1"/>
    <property type="molecule type" value="Genomic_DNA"/>
</dbReference>
<evidence type="ECO:0000256" key="5">
    <source>
        <dbReference type="HAMAP-Rule" id="MF_01080"/>
    </source>
</evidence>
<comment type="catalytic activity">
    <reaction evidence="1 5">
        <text>uridine(55) in tRNA = pseudouridine(55) in tRNA</text>
        <dbReference type="Rhea" id="RHEA:42532"/>
        <dbReference type="Rhea" id="RHEA-COMP:10101"/>
        <dbReference type="Rhea" id="RHEA-COMP:10102"/>
        <dbReference type="ChEBI" id="CHEBI:65314"/>
        <dbReference type="ChEBI" id="CHEBI:65315"/>
        <dbReference type="EC" id="5.4.99.25"/>
    </reaction>
</comment>
<dbReference type="STRING" id="1802158.A2827_02760"/>
<dbReference type="InterPro" id="IPR020103">
    <property type="entry name" value="PsdUridine_synth_cat_dom_sf"/>
</dbReference>
<dbReference type="Proteomes" id="UP000177932">
    <property type="component" value="Unassembled WGS sequence"/>
</dbReference>
<dbReference type="InterPro" id="IPR014780">
    <property type="entry name" value="tRNA_psdUridine_synth_TruB"/>
</dbReference>
<dbReference type="NCBIfam" id="TIGR00431">
    <property type="entry name" value="TruB"/>
    <property type="match status" value="1"/>
</dbReference>
<reference evidence="7 8" key="1">
    <citation type="journal article" date="2016" name="Nat. Commun.">
        <title>Thousands of microbial genomes shed light on interconnected biogeochemical processes in an aquifer system.</title>
        <authorList>
            <person name="Anantharaman K."/>
            <person name="Brown C.T."/>
            <person name="Hug L.A."/>
            <person name="Sharon I."/>
            <person name="Castelle C.J."/>
            <person name="Probst A.J."/>
            <person name="Thomas B.C."/>
            <person name="Singh A."/>
            <person name="Wilkins M.J."/>
            <person name="Karaoz U."/>
            <person name="Brodie E.L."/>
            <person name="Williams K.H."/>
            <person name="Hubbard S.S."/>
            <person name="Banfield J.F."/>
        </authorList>
    </citation>
    <scope>NUCLEOTIDE SEQUENCE [LARGE SCALE GENOMIC DNA]</scope>
</reference>
<dbReference type="HAMAP" id="MF_01080">
    <property type="entry name" value="TruB_bact"/>
    <property type="match status" value="1"/>
</dbReference>
<keyword evidence="3 5" id="KW-0819">tRNA processing</keyword>
<proteinExistence type="inferred from homology"/>
<dbReference type="CDD" id="cd02573">
    <property type="entry name" value="PseudoU_synth_EcTruB"/>
    <property type="match status" value="1"/>
</dbReference>
<organism evidence="7 8">
    <name type="scientific">Candidatus Spechtbacteria bacterium RIFCSPHIGHO2_01_FULL_43_30</name>
    <dbReference type="NCBI Taxonomy" id="1802158"/>
    <lineage>
        <taxon>Bacteria</taxon>
        <taxon>Candidatus Spechtiibacteriota</taxon>
    </lineage>
</organism>
<dbReference type="InterPro" id="IPR002501">
    <property type="entry name" value="PsdUridine_synth_N"/>
</dbReference>
<evidence type="ECO:0000256" key="1">
    <source>
        <dbReference type="ARBA" id="ARBA00000385"/>
    </source>
</evidence>
<gene>
    <name evidence="5" type="primary">truB</name>
    <name evidence="7" type="ORF">A2827_02760</name>
</gene>
<comment type="similarity">
    <text evidence="2 5">Belongs to the pseudouridine synthase TruB family. Type 1 subfamily.</text>
</comment>
<evidence type="ECO:0000313" key="7">
    <source>
        <dbReference type="EMBL" id="OGZ58121.1"/>
    </source>
</evidence>
<evidence type="ECO:0000313" key="8">
    <source>
        <dbReference type="Proteomes" id="UP000177932"/>
    </source>
</evidence>
<dbReference type="SUPFAM" id="SSF55120">
    <property type="entry name" value="Pseudouridine synthase"/>
    <property type="match status" value="1"/>
</dbReference>
<dbReference type="GO" id="GO:1990481">
    <property type="term" value="P:mRNA pseudouridine synthesis"/>
    <property type="evidence" value="ECO:0007669"/>
    <property type="project" value="TreeGrafter"/>
</dbReference>
<evidence type="ECO:0000256" key="2">
    <source>
        <dbReference type="ARBA" id="ARBA00005642"/>
    </source>
</evidence>
<dbReference type="GO" id="GO:0031119">
    <property type="term" value="P:tRNA pseudouridine synthesis"/>
    <property type="evidence" value="ECO:0007669"/>
    <property type="project" value="UniProtKB-UniRule"/>
</dbReference>
<evidence type="ECO:0000256" key="4">
    <source>
        <dbReference type="ARBA" id="ARBA00023235"/>
    </source>
</evidence>